<evidence type="ECO:0000313" key="3">
    <source>
        <dbReference type="EMBL" id="SHL95014.1"/>
    </source>
</evidence>
<feature type="transmembrane region" description="Helical" evidence="1">
    <location>
        <begin position="139"/>
        <end position="155"/>
    </location>
</feature>
<organism evidence="3 4">
    <name type="scientific">Anaerosporobacter mobilis DSM 15930</name>
    <dbReference type="NCBI Taxonomy" id="1120996"/>
    <lineage>
        <taxon>Bacteria</taxon>
        <taxon>Bacillati</taxon>
        <taxon>Bacillota</taxon>
        <taxon>Clostridia</taxon>
        <taxon>Lachnospirales</taxon>
        <taxon>Lachnospiraceae</taxon>
        <taxon>Anaerosporobacter</taxon>
    </lineage>
</organism>
<accession>A0A1M7ETC7</accession>
<dbReference type="SUPFAM" id="SSF48317">
    <property type="entry name" value="Acid phosphatase/Vanadium-dependent haloperoxidase"/>
    <property type="match status" value="1"/>
</dbReference>
<dbReference type="AlphaFoldDB" id="A0A1M7ETC7"/>
<protein>
    <submittedName>
        <fullName evidence="3">PAP2 superfamily protein</fullName>
    </submittedName>
</protein>
<feature type="transmembrane region" description="Helical" evidence="1">
    <location>
        <begin position="90"/>
        <end position="108"/>
    </location>
</feature>
<keyword evidence="1" id="KW-0472">Membrane</keyword>
<sequence>MKNLMKKTIGRLCPFYAIIPLLGSFALETIIYEGSKLLIKGRYHYDFTTDFDRSVPVISWFSLIYLGCYLFWIINFILLTRINKEHFYETLFAVYLSYIICAVVFIAMPTTNVRPEVTGNSIGDIILRIIYLTDTPENLFPSIHCSVSWFCYIGVRQKKEIPKVYRLFSLVFAILVVISTQVTKQHYYVDAIGGIALAEFCFFVSKKTDLYKPFQRFFEKVNHKCRME</sequence>
<dbReference type="InterPro" id="IPR026841">
    <property type="entry name" value="Aur1/Ipt1"/>
</dbReference>
<feature type="transmembrane region" description="Helical" evidence="1">
    <location>
        <begin position="164"/>
        <end position="181"/>
    </location>
</feature>
<dbReference type="GO" id="GO:0016020">
    <property type="term" value="C:membrane"/>
    <property type="evidence" value="ECO:0007669"/>
    <property type="project" value="UniProtKB-SubCell"/>
</dbReference>
<evidence type="ECO:0000313" key="4">
    <source>
        <dbReference type="Proteomes" id="UP000184038"/>
    </source>
</evidence>
<dbReference type="Proteomes" id="UP000184038">
    <property type="component" value="Unassembled WGS sequence"/>
</dbReference>
<dbReference type="RefSeq" id="WP_242952451.1">
    <property type="nucleotide sequence ID" value="NZ_FRCP01000005.1"/>
</dbReference>
<feature type="domain" description="Inositolphosphotransferase Aur1/Ipt1" evidence="2">
    <location>
        <begin position="58"/>
        <end position="198"/>
    </location>
</feature>
<dbReference type="EMBL" id="FRCP01000005">
    <property type="protein sequence ID" value="SHL95014.1"/>
    <property type="molecule type" value="Genomic_DNA"/>
</dbReference>
<proteinExistence type="predicted"/>
<dbReference type="Pfam" id="PF14378">
    <property type="entry name" value="PAP2_3"/>
    <property type="match status" value="1"/>
</dbReference>
<keyword evidence="1" id="KW-0812">Transmembrane</keyword>
<keyword evidence="4" id="KW-1185">Reference proteome</keyword>
<dbReference type="InterPro" id="IPR036938">
    <property type="entry name" value="PAP2/HPO_sf"/>
</dbReference>
<evidence type="ECO:0000256" key="1">
    <source>
        <dbReference type="SAM" id="Phobius"/>
    </source>
</evidence>
<evidence type="ECO:0000259" key="2">
    <source>
        <dbReference type="Pfam" id="PF14378"/>
    </source>
</evidence>
<reference evidence="3 4" key="1">
    <citation type="submission" date="2016-11" db="EMBL/GenBank/DDBJ databases">
        <authorList>
            <person name="Jaros S."/>
            <person name="Januszkiewicz K."/>
            <person name="Wedrychowicz H."/>
        </authorList>
    </citation>
    <scope>NUCLEOTIDE SEQUENCE [LARGE SCALE GENOMIC DNA]</scope>
    <source>
        <strain evidence="3 4">DSM 15930</strain>
    </source>
</reference>
<keyword evidence="1" id="KW-1133">Transmembrane helix</keyword>
<dbReference type="STRING" id="1120996.SAMN02746066_00179"/>
<gene>
    <name evidence="3" type="ORF">SAMN02746066_00179</name>
</gene>
<name>A0A1M7ETC7_9FIRM</name>
<feature type="transmembrane region" description="Helical" evidence="1">
    <location>
        <begin position="187"/>
        <end position="205"/>
    </location>
</feature>
<feature type="transmembrane region" description="Helical" evidence="1">
    <location>
        <begin position="12"/>
        <end position="32"/>
    </location>
</feature>
<feature type="transmembrane region" description="Helical" evidence="1">
    <location>
        <begin position="57"/>
        <end position="78"/>
    </location>
</feature>